<dbReference type="InParanoid" id="A0A0P0V6Y3"/>
<evidence type="ECO:0000313" key="1">
    <source>
        <dbReference type="EMBL" id="BAS73846.1"/>
    </source>
</evidence>
<accession>A0A0P0V6Y3</accession>
<reference evidence="1 2" key="2">
    <citation type="journal article" date="2013" name="Plant Cell Physiol.">
        <title>Rice Annotation Project Database (RAP-DB): an integrative and interactive database for rice genomics.</title>
        <authorList>
            <person name="Sakai H."/>
            <person name="Lee S.S."/>
            <person name="Tanaka T."/>
            <person name="Numa H."/>
            <person name="Kim J."/>
            <person name="Kawahara Y."/>
            <person name="Wakimoto H."/>
            <person name="Yang C.C."/>
            <person name="Iwamoto M."/>
            <person name="Abe T."/>
            <person name="Yamada Y."/>
            <person name="Muto A."/>
            <person name="Inokuchi H."/>
            <person name="Ikemura T."/>
            <person name="Matsumoto T."/>
            <person name="Sasaki T."/>
            <person name="Itoh T."/>
        </authorList>
    </citation>
    <scope>NUCLEOTIDE SEQUENCE [LARGE SCALE GENOMIC DNA]</scope>
    <source>
        <strain evidence="2">cv. Nipponbare</strain>
    </source>
</reference>
<reference evidence="2" key="1">
    <citation type="journal article" date="2005" name="Nature">
        <title>The map-based sequence of the rice genome.</title>
        <authorList>
            <consortium name="International rice genome sequencing project (IRGSP)"/>
            <person name="Matsumoto T."/>
            <person name="Wu J."/>
            <person name="Kanamori H."/>
            <person name="Katayose Y."/>
            <person name="Fujisawa M."/>
            <person name="Namiki N."/>
            <person name="Mizuno H."/>
            <person name="Yamamoto K."/>
            <person name="Antonio B.A."/>
            <person name="Baba T."/>
            <person name="Sakata K."/>
            <person name="Nagamura Y."/>
            <person name="Aoki H."/>
            <person name="Arikawa K."/>
            <person name="Arita K."/>
            <person name="Bito T."/>
            <person name="Chiden Y."/>
            <person name="Fujitsuka N."/>
            <person name="Fukunaka R."/>
            <person name="Hamada M."/>
            <person name="Harada C."/>
            <person name="Hayashi A."/>
            <person name="Hijishita S."/>
            <person name="Honda M."/>
            <person name="Hosokawa S."/>
            <person name="Ichikawa Y."/>
            <person name="Idonuma A."/>
            <person name="Iijima M."/>
            <person name="Ikeda M."/>
            <person name="Ikeno M."/>
            <person name="Ito K."/>
            <person name="Ito S."/>
            <person name="Ito T."/>
            <person name="Ito Y."/>
            <person name="Ito Y."/>
            <person name="Iwabuchi A."/>
            <person name="Kamiya K."/>
            <person name="Karasawa W."/>
            <person name="Kurita K."/>
            <person name="Katagiri S."/>
            <person name="Kikuta A."/>
            <person name="Kobayashi H."/>
            <person name="Kobayashi N."/>
            <person name="Machita K."/>
            <person name="Maehara T."/>
            <person name="Masukawa M."/>
            <person name="Mizubayashi T."/>
            <person name="Mukai Y."/>
            <person name="Nagasaki H."/>
            <person name="Nagata Y."/>
            <person name="Naito S."/>
            <person name="Nakashima M."/>
            <person name="Nakama Y."/>
            <person name="Nakamichi Y."/>
            <person name="Nakamura M."/>
            <person name="Meguro A."/>
            <person name="Negishi M."/>
            <person name="Ohta I."/>
            <person name="Ohta T."/>
            <person name="Okamoto M."/>
            <person name="Ono N."/>
            <person name="Saji S."/>
            <person name="Sakaguchi M."/>
            <person name="Sakai K."/>
            <person name="Shibata M."/>
            <person name="Shimokawa T."/>
            <person name="Song J."/>
            <person name="Takazaki Y."/>
            <person name="Terasawa K."/>
            <person name="Tsugane M."/>
            <person name="Tsuji K."/>
            <person name="Ueda S."/>
            <person name="Waki K."/>
            <person name="Yamagata H."/>
            <person name="Yamamoto M."/>
            <person name="Yamamoto S."/>
            <person name="Yamane H."/>
            <person name="Yoshiki S."/>
            <person name="Yoshihara R."/>
            <person name="Yukawa K."/>
            <person name="Zhong H."/>
            <person name="Yano M."/>
            <person name="Yuan Q."/>
            <person name="Ouyang S."/>
            <person name="Liu J."/>
            <person name="Jones K.M."/>
            <person name="Gansberger K."/>
            <person name="Moffat K."/>
            <person name="Hill J."/>
            <person name="Bera J."/>
            <person name="Fadrosh D."/>
            <person name="Jin S."/>
            <person name="Johri S."/>
            <person name="Kim M."/>
            <person name="Overton L."/>
            <person name="Reardon M."/>
            <person name="Tsitrin T."/>
            <person name="Vuong H."/>
            <person name="Weaver B."/>
            <person name="Ciecko A."/>
            <person name="Tallon L."/>
            <person name="Jackson J."/>
            <person name="Pai G."/>
            <person name="Aken S.V."/>
            <person name="Utterback T."/>
            <person name="Reidmuller S."/>
            <person name="Feldblyum T."/>
            <person name="Hsiao J."/>
            <person name="Zismann V."/>
            <person name="Iobst S."/>
            <person name="de Vazeille A.R."/>
            <person name="Buell C.R."/>
            <person name="Ying K."/>
            <person name="Li Y."/>
            <person name="Lu T."/>
            <person name="Huang Y."/>
            <person name="Zhao Q."/>
            <person name="Feng Q."/>
            <person name="Zhang L."/>
            <person name="Zhu J."/>
            <person name="Weng Q."/>
            <person name="Mu J."/>
            <person name="Lu Y."/>
            <person name="Fan D."/>
            <person name="Liu Y."/>
            <person name="Guan J."/>
            <person name="Zhang Y."/>
            <person name="Yu S."/>
            <person name="Liu X."/>
            <person name="Zhang Y."/>
            <person name="Hong G."/>
            <person name="Han B."/>
            <person name="Choisne N."/>
            <person name="Demange N."/>
            <person name="Orjeda G."/>
            <person name="Samain S."/>
            <person name="Cattolico L."/>
            <person name="Pelletier E."/>
            <person name="Couloux A."/>
            <person name="Segurens B."/>
            <person name="Wincker P."/>
            <person name="D'Hont A."/>
            <person name="Scarpelli C."/>
            <person name="Weissenbach J."/>
            <person name="Salanoubat M."/>
            <person name="Quetier F."/>
            <person name="Yu Y."/>
            <person name="Kim H.R."/>
            <person name="Rambo T."/>
            <person name="Currie J."/>
            <person name="Collura K."/>
            <person name="Luo M."/>
            <person name="Yang T."/>
            <person name="Ammiraju J.S.S."/>
            <person name="Engler F."/>
            <person name="Soderlund C."/>
            <person name="Wing R.A."/>
            <person name="Palmer L.E."/>
            <person name="de la Bastide M."/>
            <person name="Spiegel L."/>
            <person name="Nascimento L."/>
            <person name="Zutavern T."/>
            <person name="O'Shaughnessy A."/>
            <person name="Dike S."/>
            <person name="Dedhia N."/>
            <person name="Preston R."/>
            <person name="Balija V."/>
            <person name="McCombie W.R."/>
            <person name="Chow T."/>
            <person name="Chen H."/>
            <person name="Chung M."/>
            <person name="Chen C."/>
            <person name="Shaw J."/>
            <person name="Wu H."/>
            <person name="Hsiao K."/>
            <person name="Chao Y."/>
            <person name="Chu M."/>
            <person name="Cheng C."/>
            <person name="Hour A."/>
            <person name="Lee P."/>
            <person name="Lin S."/>
            <person name="Lin Y."/>
            <person name="Liou J."/>
            <person name="Liu S."/>
            <person name="Hsing Y."/>
            <person name="Raghuvanshi S."/>
            <person name="Mohanty A."/>
            <person name="Bharti A.K."/>
            <person name="Gaur A."/>
            <person name="Gupta V."/>
            <person name="Kumar D."/>
            <person name="Ravi V."/>
            <person name="Vij S."/>
            <person name="Kapur A."/>
            <person name="Khurana P."/>
            <person name="Khurana P."/>
            <person name="Khurana J.P."/>
            <person name="Tyagi A.K."/>
            <person name="Gaikwad K."/>
            <person name="Singh A."/>
            <person name="Dalal V."/>
            <person name="Srivastava S."/>
            <person name="Dixit A."/>
            <person name="Pal A.K."/>
            <person name="Ghazi I.A."/>
            <person name="Yadav M."/>
            <person name="Pandit A."/>
            <person name="Bhargava A."/>
            <person name="Sureshbabu K."/>
            <person name="Batra K."/>
            <person name="Sharma T.R."/>
            <person name="Mohapatra T."/>
            <person name="Singh N.K."/>
            <person name="Messing J."/>
            <person name="Nelson A.B."/>
            <person name="Fuks G."/>
            <person name="Kavchok S."/>
            <person name="Keizer G."/>
            <person name="Linton E."/>
            <person name="Llaca V."/>
            <person name="Song R."/>
            <person name="Tanyolac B."/>
            <person name="Young S."/>
            <person name="Ho-Il K."/>
            <person name="Hahn J.H."/>
            <person name="Sangsakoo G."/>
            <person name="Vanavichit A."/>
            <person name="de Mattos Luiz.A.T."/>
            <person name="Zimmer P.D."/>
            <person name="Malone G."/>
            <person name="Dellagostin O."/>
            <person name="de Oliveira A.C."/>
            <person name="Bevan M."/>
            <person name="Bancroft I."/>
            <person name="Minx P."/>
            <person name="Cordum H."/>
            <person name="Wilson R."/>
            <person name="Cheng Z."/>
            <person name="Jin W."/>
            <person name="Jiang J."/>
            <person name="Leong S.A."/>
            <person name="Iwama H."/>
            <person name="Gojobori T."/>
            <person name="Itoh T."/>
            <person name="Niimura Y."/>
            <person name="Fujii Y."/>
            <person name="Habara T."/>
            <person name="Sakai H."/>
            <person name="Sato Y."/>
            <person name="Wilson G."/>
            <person name="Kumar K."/>
            <person name="McCouch S."/>
            <person name="Juretic N."/>
            <person name="Hoen D."/>
            <person name="Wright S."/>
            <person name="Bruskiewich R."/>
            <person name="Bureau T."/>
            <person name="Miyao A."/>
            <person name="Hirochika H."/>
            <person name="Nishikawa T."/>
            <person name="Kadowaki K."/>
            <person name="Sugiura M."/>
            <person name="Burr B."/>
            <person name="Sasaki T."/>
        </authorList>
    </citation>
    <scope>NUCLEOTIDE SEQUENCE [LARGE SCALE GENOMIC DNA]</scope>
    <source>
        <strain evidence="2">cv. Nipponbare</strain>
    </source>
</reference>
<reference evidence="1 2" key="3">
    <citation type="journal article" date="2013" name="Rice">
        <title>Improvement of the Oryza sativa Nipponbare reference genome using next generation sequence and optical map data.</title>
        <authorList>
            <person name="Kawahara Y."/>
            <person name="de la Bastide M."/>
            <person name="Hamilton J.P."/>
            <person name="Kanamori H."/>
            <person name="McCombie W.R."/>
            <person name="Ouyang S."/>
            <person name="Schwartz D.C."/>
            <person name="Tanaka T."/>
            <person name="Wu J."/>
            <person name="Zhou S."/>
            <person name="Childs K.L."/>
            <person name="Davidson R.M."/>
            <person name="Lin H."/>
            <person name="Quesada-Ocampo L."/>
            <person name="Vaillancourt B."/>
            <person name="Sakai H."/>
            <person name="Lee S.S."/>
            <person name="Kim J."/>
            <person name="Numa H."/>
            <person name="Itoh T."/>
            <person name="Buell C.R."/>
            <person name="Matsumoto T."/>
        </authorList>
    </citation>
    <scope>NUCLEOTIDE SEQUENCE [LARGE SCALE GENOMIC DNA]</scope>
    <source>
        <strain evidence="2">cv. Nipponbare</strain>
    </source>
</reference>
<dbReference type="eggNOG" id="ENOG502R5IZ">
    <property type="taxonomic scope" value="Eukaryota"/>
</dbReference>
<keyword evidence="2" id="KW-1185">Reference proteome</keyword>
<dbReference type="Proteomes" id="UP000059680">
    <property type="component" value="Chromosome 1"/>
</dbReference>
<dbReference type="EMBL" id="AP014957">
    <property type="protein sequence ID" value="BAS73846.1"/>
    <property type="molecule type" value="Genomic_DNA"/>
</dbReference>
<feature type="non-terminal residue" evidence="1">
    <location>
        <position position="1"/>
    </location>
</feature>
<dbReference type="PaxDb" id="39947-A0A0P0V6Y3"/>
<gene>
    <name evidence="1" type="ordered locus">Os01g0695625</name>
    <name evidence="1" type="ORF">OSNPB_010695625</name>
</gene>
<name>A0A0P0V6Y3_ORYSJ</name>
<evidence type="ECO:0000313" key="2">
    <source>
        <dbReference type="Proteomes" id="UP000059680"/>
    </source>
</evidence>
<organism evidence="1 2">
    <name type="scientific">Oryza sativa subsp. japonica</name>
    <name type="common">Rice</name>
    <dbReference type="NCBI Taxonomy" id="39947"/>
    <lineage>
        <taxon>Eukaryota</taxon>
        <taxon>Viridiplantae</taxon>
        <taxon>Streptophyta</taxon>
        <taxon>Embryophyta</taxon>
        <taxon>Tracheophyta</taxon>
        <taxon>Spermatophyta</taxon>
        <taxon>Magnoliopsida</taxon>
        <taxon>Liliopsida</taxon>
        <taxon>Poales</taxon>
        <taxon>Poaceae</taxon>
        <taxon>BOP clade</taxon>
        <taxon>Oryzoideae</taxon>
        <taxon>Oryzeae</taxon>
        <taxon>Oryzinae</taxon>
        <taxon>Oryza</taxon>
        <taxon>Oryza sativa</taxon>
    </lineage>
</organism>
<proteinExistence type="predicted"/>
<dbReference type="AlphaFoldDB" id="A0A0P0V6Y3"/>
<protein>
    <submittedName>
        <fullName evidence="1">Os01g0695625 protein</fullName>
    </submittedName>
</protein>
<sequence length="125" mass="13484">MSCVIIASRYKDRMHADCLSPAIVQHDTSGIGRWSTHEILTCDNTLLTRWRTVLTSSPPKQSMTAEKTTVMSGSDMPFAIAATVPTAISALSTPSAYLNIPRNGSFPASPSLPLPSFFFFSLSSS</sequence>